<name>A0ABW9A8X4_9BURK</name>
<dbReference type="RefSeq" id="WP_408157719.1">
    <property type="nucleotide sequence ID" value="NZ_JAQQFM010000004.1"/>
</dbReference>
<dbReference type="InterPro" id="IPR007627">
    <property type="entry name" value="RNA_pol_sigma70_r2"/>
</dbReference>
<keyword evidence="3" id="KW-0731">Sigma factor</keyword>
<dbReference type="InterPro" id="IPR013324">
    <property type="entry name" value="RNA_pol_sigma_r3/r4-like"/>
</dbReference>
<dbReference type="InterPro" id="IPR013325">
    <property type="entry name" value="RNA_pol_sigma_r2"/>
</dbReference>
<evidence type="ECO:0000256" key="4">
    <source>
        <dbReference type="ARBA" id="ARBA00023163"/>
    </source>
</evidence>
<proteinExistence type="inferred from homology"/>
<reference evidence="7 8" key="1">
    <citation type="journal article" date="2024" name="Chem. Sci.">
        <title>Discovery of megapolipeptins by genome mining of a Burkholderiales bacteria collection.</title>
        <authorList>
            <person name="Paulo B.S."/>
            <person name="Recchia M.J.J."/>
            <person name="Lee S."/>
            <person name="Fergusson C.H."/>
            <person name="Romanowski S.B."/>
            <person name="Hernandez A."/>
            <person name="Krull N."/>
            <person name="Liu D.Y."/>
            <person name="Cavanagh H."/>
            <person name="Bos A."/>
            <person name="Gray C.A."/>
            <person name="Murphy B.T."/>
            <person name="Linington R.G."/>
            <person name="Eustaquio A.S."/>
        </authorList>
    </citation>
    <scope>NUCLEOTIDE SEQUENCE [LARGE SCALE GENOMIC DNA]</scope>
    <source>
        <strain evidence="7 8">RL21-008-BIB-A</strain>
    </source>
</reference>
<dbReference type="Gene3D" id="1.10.1740.10">
    <property type="match status" value="1"/>
</dbReference>
<feature type="domain" description="RNA polymerase sigma factor 70 region 4 type 2" evidence="6">
    <location>
        <begin position="110"/>
        <end position="162"/>
    </location>
</feature>
<dbReference type="Proteomes" id="UP001629246">
    <property type="component" value="Unassembled WGS sequence"/>
</dbReference>
<dbReference type="InterPro" id="IPR036388">
    <property type="entry name" value="WH-like_DNA-bd_sf"/>
</dbReference>
<dbReference type="InterPro" id="IPR013249">
    <property type="entry name" value="RNA_pol_sigma70_r4_t2"/>
</dbReference>
<comment type="caution">
    <text evidence="7">The sequence shown here is derived from an EMBL/GenBank/DDBJ whole genome shotgun (WGS) entry which is preliminary data.</text>
</comment>
<dbReference type="NCBIfam" id="TIGR02937">
    <property type="entry name" value="sigma70-ECF"/>
    <property type="match status" value="1"/>
</dbReference>
<evidence type="ECO:0000313" key="8">
    <source>
        <dbReference type="Proteomes" id="UP001629246"/>
    </source>
</evidence>
<dbReference type="Gene3D" id="1.10.10.10">
    <property type="entry name" value="Winged helix-like DNA-binding domain superfamily/Winged helix DNA-binding domain"/>
    <property type="match status" value="1"/>
</dbReference>
<dbReference type="NCBIfam" id="NF009180">
    <property type="entry name" value="PRK12528.1"/>
    <property type="match status" value="1"/>
</dbReference>
<dbReference type="PANTHER" id="PTHR43133:SF63">
    <property type="entry name" value="RNA POLYMERASE SIGMA FACTOR FECI-RELATED"/>
    <property type="match status" value="1"/>
</dbReference>
<dbReference type="SUPFAM" id="SSF88946">
    <property type="entry name" value="Sigma2 domain of RNA polymerase sigma factors"/>
    <property type="match status" value="1"/>
</dbReference>
<gene>
    <name evidence="7" type="ORF">PQR62_10885</name>
</gene>
<protein>
    <submittedName>
        <fullName evidence="7">Sigma-70 family RNA polymerase sigma factor</fullName>
    </submittedName>
</protein>
<evidence type="ECO:0000313" key="7">
    <source>
        <dbReference type="EMBL" id="MFL9924772.1"/>
    </source>
</evidence>
<comment type="similarity">
    <text evidence="1">Belongs to the sigma-70 factor family. ECF subfamily.</text>
</comment>
<evidence type="ECO:0000259" key="5">
    <source>
        <dbReference type="Pfam" id="PF04542"/>
    </source>
</evidence>
<evidence type="ECO:0000259" key="6">
    <source>
        <dbReference type="Pfam" id="PF08281"/>
    </source>
</evidence>
<sequence length="171" mass="19088">MPIVDAPSQAIESLYKDHSNWLRGWLRARLGNAWDAADLAHDTYARILHKGTQPAAEDSRRYLTQIASGLMIDLFRRRGIERAYLDALALLPEAQAPSEETRALAIEALLELDRILNGLAPKVRRAFLLCKLDGLSYGEIARELSVSLSSVEKYMVTALQACYLALYESSP</sequence>
<dbReference type="Pfam" id="PF08281">
    <property type="entry name" value="Sigma70_r4_2"/>
    <property type="match status" value="1"/>
</dbReference>
<keyword evidence="2" id="KW-0805">Transcription regulation</keyword>
<keyword evidence="8" id="KW-1185">Reference proteome</keyword>
<accession>A0ABW9A8X4</accession>
<feature type="domain" description="RNA polymerase sigma-70 region 2" evidence="5">
    <location>
        <begin position="14"/>
        <end position="79"/>
    </location>
</feature>
<dbReference type="InterPro" id="IPR039425">
    <property type="entry name" value="RNA_pol_sigma-70-like"/>
</dbReference>
<dbReference type="Pfam" id="PF04542">
    <property type="entry name" value="Sigma70_r2"/>
    <property type="match status" value="1"/>
</dbReference>
<dbReference type="SUPFAM" id="SSF88659">
    <property type="entry name" value="Sigma3 and sigma4 domains of RNA polymerase sigma factors"/>
    <property type="match status" value="1"/>
</dbReference>
<dbReference type="PANTHER" id="PTHR43133">
    <property type="entry name" value="RNA POLYMERASE ECF-TYPE SIGMA FACTO"/>
    <property type="match status" value="1"/>
</dbReference>
<evidence type="ECO:0000256" key="2">
    <source>
        <dbReference type="ARBA" id="ARBA00023015"/>
    </source>
</evidence>
<evidence type="ECO:0000256" key="1">
    <source>
        <dbReference type="ARBA" id="ARBA00010641"/>
    </source>
</evidence>
<evidence type="ECO:0000256" key="3">
    <source>
        <dbReference type="ARBA" id="ARBA00023082"/>
    </source>
</evidence>
<dbReference type="EMBL" id="JAQQFM010000004">
    <property type="protein sequence ID" value="MFL9924772.1"/>
    <property type="molecule type" value="Genomic_DNA"/>
</dbReference>
<keyword evidence="4" id="KW-0804">Transcription</keyword>
<dbReference type="InterPro" id="IPR014284">
    <property type="entry name" value="RNA_pol_sigma-70_dom"/>
</dbReference>
<organism evidence="7 8">
    <name type="scientific">Herbaspirillum lusitanum</name>
    <dbReference type="NCBI Taxonomy" id="213312"/>
    <lineage>
        <taxon>Bacteria</taxon>
        <taxon>Pseudomonadati</taxon>
        <taxon>Pseudomonadota</taxon>
        <taxon>Betaproteobacteria</taxon>
        <taxon>Burkholderiales</taxon>
        <taxon>Oxalobacteraceae</taxon>
        <taxon>Herbaspirillum</taxon>
    </lineage>
</organism>